<gene>
    <name evidence="10" type="ORF">PSAB_09700</name>
</gene>
<dbReference type="InterPro" id="IPR036259">
    <property type="entry name" value="MFS_trans_sf"/>
</dbReference>
<feature type="transmembrane region" description="Helical" evidence="8">
    <location>
        <begin position="216"/>
        <end position="235"/>
    </location>
</feature>
<feature type="transmembrane region" description="Helical" evidence="8">
    <location>
        <begin position="74"/>
        <end position="92"/>
    </location>
</feature>
<proteinExistence type="predicted"/>
<dbReference type="eggNOG" id="COG2814">
    <property type="taxonomic scope" value="Bacteria"/>
</dbReference>
<keyword evidence="4" id="KW-0997">Cell inner membrane</keyword>
<dbReference type="Gene3D" id="1.20.1250.20">
    <property type="entry name" value="MFS general substrate transporter like domains"/>
    <property type="match status" value="2"/>
</dbReference>
<feature type="transmembrane region" description="Helical" evidence="8">
    <location>
        <begin position="137"/>
        <end position="157"/>
    </location>
</feature>
<dbReference type="RefSeq" id="WP_025334414.1">
    <property type="nucleotide sequence ID" value="NZ_CP004078.1"/>
</dbReference>
<sequence>MKRRDGSFTGQNWLRSFMFTIYGTSVLAISYFPLFYSHLGFSSAQVGYLYSLGPLISILSNLFWSMISDRLGTIRKIMVILLGGQLGAAVMLSQATEFSSVMVILSFFYFFYYPVFPLSDTMAIKIAERLGRNFITIRLFGSIGYAFFALTIGYLLRALGTSWSVYLCIIIILISLFTAWMLQDTKPEKRSSTINNSEMEVTPQTGSKSEGIRQILFKKEVLWFFGCVFLLALGHRMNEAFLTVSMKQLGAGAELIGWALLVSALSEIPVLFLLGKYGDRFKELPLLALASLMYAIRFLLMASVHHPGGMIAIQLMHSITFGVFYVTAVRYITRIIPDHLRATGMAIFTIIWSSVSGLLSGTFGGMIFQEAGLAPFYRVAMLLSIVACAGFFAKYWLESDGEFSLTPWKRLSRAKRPKVPAAQTSAEASHLEEVTL</sequence>
<dbReference type="PROSITE" id="PS50850">
    <property type="entry name" value="MFS"/>
    <property type="match status" value="1"/>
</dbReference>
<feature type="transmembrane region" description="Helical" evidence="8">
    <location>
        <begin position="311"/>
        <end position="333"/>
    </location>
</feature>
<dbReference type="PANTHER" id="PTHR23522:SF10">
    <property type="entry name" value="3-PHENYLPROPIONIC ACID TRANSPORTER-RELATED"/>
    <property type="match status" value="1"/>
</dbReference>
<evidence type="ECO:0000256" key="8">
    <source>
        <dbReference type="SAM" id="Phobius"/>
    </source>
</evidence>
<dbReference type="PATRIC" id="fig|1268072.3.peg.2028"/>
<dbReference type="EMBL" id="CP004078">
    <property type="protein sequence ID" value="AHV96872.1"/>
    <property type="molecule type" value="Genomic_DNA"/>
</dbReference>
<dbReference type="Pfam" id="PF12832">
    <property type="entry name" value="MFS_1_like"/>
    <property type="match status" value="1"/>
</dbReference>
<dbReference type="SUPFAM" id="SSF103473">
    <property type="entry name" value="MFS general substrate transporter"/>
    <property type="match status" value="1"/>
</dbReference>
<evidence type="ECO:0000313" key="11">
    <source>
        <dbReference type="Proteomes" id="UP000019772"/>
    </source>
</evidence>
<dbReference type="STRING" id="1268072.PSAB_09700"/>
<keyword evidence="6 8" id="KW-1133">Transmembrane helix</keyword>
<evidence type="ECO:0000256" key="5">
    <source>
        <dbReference type="ARBA" id="ARBA00022692"/>
    </source>
</evidence>
<dbReference type="InterPro" id="IPR020846">
    <property type="entry name" value="MFS_dom"/>
</dbReference>
<keyword evidence="2" id="KW-0813">Transport</keyword>
<keyword evidence="7 8" id="KW-0472">Membrane</keyword>
<feature type="transmembrane region" description="Helical" evidence="8">
    <location>
        <begin position="12"/>
        <end position="36"/>
    </location>
</feature>
<evidence type="ECO:0000259" key="9">
    <source>
        <dbReference type="PROSITE" id="PS50850"/>
    </source>
</evidence>
<comment type="subcellular location">
    <subcellularLocation>
        <location evidence="1">Cell inner membrane</location>
        <topology evidence="1">Multi-pass membrane protein</topology>
    </subcellularLocation>
</comment>
<evidence type="ECO:0000256" key="3">
    <source>
        <dbReference type="ARBA" id="ARBA00022475"/>
    </source>
</evidence>
<feature type="domain" description="Major facilitator superfamily (MFS) profile" evidence="9">
    <location>
        <begin position="220"/>
        <end position="436"/>
    </location>
</feature>
<protein>
    <submittedName>
        <fullName evidence="10">Major facilitator superfamily protein</fullName>
    </submittedName>
</protein>
<feature type="transmembrane region" description="Helical" evidence="8">
    <location>
        <begin position="48"/>
        <end position="67"/>
    </location>
</feature>
<dbReference type="HOGENOM" id="CLU_013133_6_1_9"/>
<dbReference type="PANTHER" id="PTHR23522">
    <property type="entry name" value="BLL5896 PROTEIN"/>
    <property type="match status" value="1"/>
</dbReference>
<evidence type="ECO:0000256" key="2">
    <source>
        <dbReference type="ARBA" id="ARBA00022448"/>
    </source>
</evidence>
<feature type="transmembrane region" description="Helical" evidence="8">
    <location>
        <begin position="98"/>
        <end position="116"/>
    </location>
</feature>
<dbReference type="InterPro" id="IPR024989">
    <property type="entry name" value="MFS_assoc_dom"/>
</dbReference>
<evidence type="ECO:0000256" key="4">
    <source>
        <dbReference type="ARBA" id="ARBA00022519"/>
    </source>
</evidence>
<evidence type="ECO:0000256" key="6">
    <source>
        <dbReference type="ARBA" id="ARBA00022989"/>
    </source>
</evidence>
<feature type="transmembrane region" description="Helical" evidence="8">
    <location>
        <begin position="286"/>
        <end position="305"/>
    </location>
</feature>
<evidence type="ECO:0000256" key="1">
    <source>
        <dbReference type="ARBA" id="ARBA00004429"/>
    </source>
</evidence>
<keyword evidence="11" id="KW-1185">Reference proteome</keyword>
<feature type="transmembrane region" description="Helical" evidence="8">
    <location>
        <begin position="345"/>
        <end position="369"/>
    </location>
</feature>
<reference evidence="10 11" key="1">
    <citation type="journal article" date="2014" name="PLoS Genet.">
        <title>Comparative Genomic Analysis of N2-Fixing and Non-N2-Fixing Paenibacillus spp.: Organization, Evolution and Expression of the Nitrogen Fixation Genes.</title>
        <authorList>
            <person name="Xie J.B."/>
            <person name="Du Z."/>
            <person name="Bai L."/>
            <person name="Tian C."/>
            <person name="Zhang Y."/>
            <person name="Xie J.Y."/>
            <person name="Wang T."/>
            <person name="Liu X."/>
            <person name="Chen X."/>
            <person name="Cheng Q."/>
            <person name="Chen S."/>
            <person name="Li J."/>
        </authorList>
    </citation>
    <scope>NUCLEOTIDE SEQUENCE [LARGE SCALE GENOMIC DNA]</scope>
    <source>
        <strain evidence="10 11">T27</strain>
    </source>
</reference>
<keyword evidence="5 8" id="KW-0812">Transmembrane</keyword>
<keyword evidence="3" id="KW-1003">Cell membrane</keyword>
<feature type="transmembrane region" description="Helical" evidence="8">
    <location>
        <begin position="163"/>
        <end position="182"/>
    </location>
</feature>
<dbReference type="KEGG" id="psab:PSAB_09700"/>
<feature type="transmembrane region" description="Helical" evidence="8">
    <location>
        <begin position="375"/>
        <end position="397"/>
    </location>
</feature>
<dbReference type="GO" id="GO:0015528">
    <property type="term" value="F:lactose:proton symporter activity"/>
    <property type="evidence" value="ECO:0007669"/>
    <property type="project" value="TreeGrafter"/>
</dbReference>
<evidence type="ECO:0000256" key="7">
    <source>
        <dbReference type="ARBA" id="ARBA00023136"/>
    </source>
</evidence>
<dbReference type="GO" id="GO:0030395">
    <property type="term" value="F:lactose binding"/>
    <property type="evidence" value="ECO:0007669"/>
    <property type="project" value="TreeGrafter"/>
</dbReference>
<accession>X4ZHP0</accession>
<dbReference type="GO" id="GO:0005886">
    <property type="term" value="C:plasma membrane"/>
    <property type="evidence" value="ECO:0007669"/>
    <property type="project" value="UniProtKB-SubCell"/>
</dbReference>
<dbReference type="AlphaFoldDB" id="X4ZHP0"/>
<feature type="transmembrane region" description="Helical" evidence="8">
    <location>
        <begin position="255"/>
        <end position="274"/>
    </location>
</feature>
<evidence type="ECO:0000313" key="10">
    <source>
        <dbReference type="EMBL" id="AHV96872.1"/>
    </source>
</evidence>
<organism evidence="10 11">
    <name type="scientific">Paenibacillus sabinae T27</name>
    <dbReference type="NCBI Taxonomy" id="1268072"/>
    <lineage>
        <taxon>Bacteria</taxon>
        <taxon>Bacillati</taxon>
        <taxon>Bacillota</taxon>
        <taxon>Bacilli</taxon>
        <taxon>Bacillales</taxon>
        <taxon>Paenibacillaceae</taxon>
        <taxon>Paenibacillus</taxon>
    </lineage>
</organism>
<name>X4ZHP0_9BACL</name>
<dbReference type="Proteomes" id="UP000019772">
    <property type="component" value="Chromosome"/>
</dbReference>